<feature type="region of interest" description="Disordered" evidence="1">
    <location>
        <begin position="1462"/>
        <end position="1496"/>
    </location>
</feature>
<dbReference type="OrthoDB" id="1931055at2759"/>
<feature type="region of interest" description="Disordered" evidence="1">
    <location>
        <begin position="953"/>
        <end position="1007"/>
    </location>
</feature>
<feature type="compositionally biased region" description="Polar residues" evidence="1">
    <location>
        <begin position="2307"/>
        <end position="2324"/>
    </location>
</feature>
<feature type="region of interest" description="Disordered" evidence="1">
    <location>
        <begin position="1565"/>
        <end position="1600"/>
    </location>
</feature>
<dbReference type="Proteomes" id="UP001152484">
    <property type="component" value="Unassembled WGS sequence"/>
</dbReference>
<organism evidence="2 3">
    <name type="scientific">Cuscuta europaea</name>
    <name type="common">European dodder</name>
    <dbReference type="NCBI Taxonomy" id="41803"/>
    <lineage>
        <taxon>Eukaryota</taxon>
        <taxon>Viridiplantae</taxon>
        <taxon>Streptophyta</taxon>
        <taxon>Embryophyta</taxon>
        <taxon>Tracheophyta</taxon>
        <taxon>Spermatophyta</taxon>
        <taxon>Magnoliopsida</taxon>
        <taxon>eudicotyledons</taxon>
        <taxon>Gunneridae</taxon>
        <taxon>Pentapetalae</taxon>
        <taxon>asterids</taxon>
        <taxon>lamiids</taxon>
        <taxon>Solanales</taxon>
        <taxon>Convolvulaceae</taxon>
        <taxon>Cuscuteae</taxon>
        <taxon>Cuscuta</taxon>
        <taxon>Cuscuta subgen. Cuscuta</taxon>
    </lineage>
</organism>
<dbReference type="EMBL" id="CAMAPE010000017">
    <property type="protein sequence ID" value="CAH9084146.1"/>
    <property type="molecule type" value="Genomic_DNA"/>
</dbReference>
<feature type="region of interest" description="Disordered" evidence="1">
    <location>
        <begin position="908"/>
        <end position="927"/>
    </location>
</feature>
<feature type="compositionally biased region" description="Low complexity" evidence="1">
    <location>
        <begin position="2187"/>
        <end position="2202"/>
    </location>
</feature>
<feature type="compositionally biased region" description="Gly residues" evidence="1">
    <location>
        <begin position="44"/>
        <end position="56"/>
    </location>
</feature>
<feature type="compositionally biased region" description="Basic and acidic residues" evidence="1">
    <location>
        <begin position="762"/>
        <end position="777"/>
    </location>
</feature>
<dbReference type="InterPro" id="IPR051195">
    <property type="entry name" value="Fungal_stress_NST1"/>
</dbReference>
<feature type="compositionally biased region" description="Basic and acidic residues" evidence="1">
    <location>
        <begin position="1565"/>
        <end position="1576"/>
    </location>
</feature>
<feature type="compositionally biased region" description="Low complexity" evidence="1">
    <location>
        <begin position="2132"/>
        <end position="2142"/>
    </location>
</feature>
<feature type="region of interest" description="Disordered" evidence="1">
    <location>
        <begin position="2103"/>
        <end position="2278"/>
    </location>
</feature>
<feature type="compositionally biased region" description="Polar residues" evidence="1">
    <location>
        <begin position="1591"/>
        <end position="1600"/>
    </location>
</feature>
<feature type="region of interest" description="Disordered" evidence="1">
    <location>
        <begin position="844"/>
        <end position="869"/>
    </location>
</feature>
<feature type="compositionally biased region" description="Polar residues" evidence="1">
    <location>
        <begin position="1485"/>
        <end position="1495"/>
    </location>
</feature>
<feature type="compositionally biased region" description="Polar residues" evidence="1">
    <location>
        <begin position="2115"/>
        <end position="2124"/>
    </location>
</feature>
<feature type="compositionally biased region" description="Polar residues" evidence="1">
    <location>
        <begin position="224"/>
        <end position="233"/>
    </location>
</feature>
<dbReference type="PANTHER" id="PTHR31780">
    <property type="entry name" value="STRESS RESPONSE PROTEIN NST1-RELATED"/>
    <property type="match status" value="1"/>
</dbReference>
<feature type="compositionally biased region" description="Basic residues" evidence="1">
    <location>
        <begin position="2257"/>
        <end position="2270"/>
    </location>
</feature>
<feature type="compositionally biased region" description="Basic and acidic residues" evidence="1">
    <location>
        <begin position="138"/>
        <end position="154"/>
    </location>
</feature>
<feature type="compositionally biased region" description="Polar residues" evidence="1">
    <location>
        <begin position="958"/>
        <end position="969"/>
    </location>
</feature>
<feature type="compositionally biased region" description="Acidic residues" evidence="1">
    <location>
        <begin position="1046"/>
        <end position="1061"/>
    </location>
</feature>
<feature type="region of interest" description="Disordered" evidence="1">
    <location>
        <begin position="2307"/>
        <end position="2345"/>
    </location>
</feature>
<proteinExistence type="predicted"/>
<sequence length="2345" mass="255678">MANSGGAGTKFVSVNLNKSYGQPYQRANQSYSGSYGQAASSRGGRPGSGGGGGGGMVVLSRPKSSQKVGTKLSVPPPLNLPSLRKEHQKFDASGPGIGATSVGGSGNGTKTSSGVGWTKPAPAIGLQGKDGDTQVVEGMDRSGYRVDGLNHHESGAYMPPSARSGGIGSSLPVCTKHLPPATEKAGVLWGEDFPSLKAALPVPSVPSHKQDSSNQKQKLDEEYSNQANHSSGSLDMRPHGLAARQSIENRPVENGVGGHDLVCPSRSDHSWKQEDYFTGPLPLVRVNPRSDWADDERDTGHGFVDRSSRDSRMVKSENYWSSDFDMPRTSVLPHKLPNVNQYERWGGQRDDETGIVVSSEVIRGGDTYHRDSRTECRDGNLRKSSPLPRVGNVPEAVNIRNAVSSRVFALNKDTGKESKYFPPQLGETANRDSTFGTKEAIHSSDVHKHWSNDRVSYNSRGIDRSNRFGYQNSNGHKPSFTSPGKSVAVSVPVPNHGREKSVFSRHEKPYIEDFGSAGFDERDILSGGLVGVIKRKKDVVKQTDFHDPVRESFEAELERVQKLQELERQRIIEEQERALEQAQKEEEERQRLVREEEERHRRLEEEAREAAWRAEQVQLEAIRRADEQKAAREEERRRLFLEEERRKQAAKQKLLELEARIAKREADRGKCDPSISTTIPDEKPSVAVKENEASDPDNWDESERMVERLTTSIYPEAPVLSPSAEMGLRPYNSRDSFSDFADAGKPINSWRRDVFETGSGSRFEHDSGHLSPRRDASGRGVRLAPQKEFYGGSSYMSSRTLIMKDAMQEAFVDDFGEPKEEDRWNFSEFHDNFEEKYNDIGWRQGSSRGGNSRFPYPGQSSYHNSETDDHFSYGKSRYSIRQPRVLPPPTLSTLQRHSFRGENEIAVTSEFAGSNKNMEPTESYGDHLERSGTSLVVDLQQNSSSREEKLVKDMGSRCDSQSSLSVTSPPNSPPHLSNDELDESGDSPVVSTAAGGQNVTFSGTKPFMKDVSRKEDVMRTASSSISIAEDEEWTIENNDDLPRQEEYDDEEDGYREGDDELLNEDDYNVDLNQDLEGMHLGDRGSSPNSHNLVLGFNEGVEVAIPSDDFERNLRNDESIFDRDDSYVHNSIPEEQGAINCVQVDDKSYQPAAEGSSQSGSDCENERAVQEAVKGPAIVPHTSNTSNILDGVDAPSGALSSATSQADLPVKLQFGLFSGPTLIPSPVPAIQIGSIQMPLHLHPPVGTSLAHMHPSQPSFFQFGQFRYSPPISQGILPGTALPVSFIQPKLQSNKYNVNQCNGGSRGQSHRDDSKLDSSSVRAAGNNAQTLVINSEVSGHTETKEQDSVNIQSNLESSKGQNVPTVRRVISGGFKSQGSFSGTKGKRFTYAVKNNSARSTSDAFETSFSDFNGFQRRPRRTVQRTEFRVRENADKRQFSGALPVNDIGFDDKATYSGRYGGFFTRSGSKRGSMPNKSMKHTVEGEKSSQGSNGSRNIASMKDHVIKRQSGLSNIREGNLKRNNIYEEDVDAPLQSGVVRVFKQPGIEAPSDEDDFIQVRSKRQMLNDRREQREREIKAKSRALKQPRKPHIARQNNAASTSLNKASVHISLKTHSAFAATEGKGSTNKPEAISCSANLLQPITQICTPAIDAGTESDIRSNKSLKAPPATVVSGSGSDGMSLMFEGNKCEGAVMSMSSKSWCTPCVNQQVLTLTQSQLEEAMKPVKFETQDSCSTSGSHISSSVSEPALPSSSIMMANDKSSFLLTTSPINSLLAGEKIQFGAVTSPTILPVSTRVVSHGIGAPGSKRPSDVQISHNLSATKNDCSLFDKLPNDCSVSLQDCEAEAEAAASAVAVAAITNDEGGENGLGSVTASEAKKIFEGGRQLGSQSRVEEPLSVSLPADLSVENHPISLWPRVSDPQNPSGQMLSHFPGGPPPSHIPIYEMNPVLGGPIFSFGPHEESTVSQTQPQKSTGTGSGPLGAWQQCHSSMDSFYGPPSGFTGPLYSPTGRVPGVQGPPPHMVVYNHFAPFGQFGQVGLSFMGTTYIASSGKQHNPNSTMVGGINEGDVNIISSTQRNASSAPVQQHLAPGSPLIPMASPLAMFDVSPFQPPPPDMQHWSSMHTSALHSAPISQPPQQQQQQQQPEAAPFDQGRHSADQSLNVVSSRFPPDSLASTTAPENCPKKFPAPSSVNNNCNNSNKNNNSPTAQFMDRLGGQSSENAGASTTRDMVGKSDNNNNNRVEQTTATTTNDGFSSHQMPRQHRNPSLHHHQSHSSGGYNGYYHDRGMGNGIPQRNNEWSYRRMGFHGGRNQSFNGGDRGFSSTTRVKQIYVPKQSNSGGGSVTKTEG</sequence>
<gene>
    <name evidence="2" type="ORF">CEURO_LOCUS8886</name>
</gene>
<name>A0A9P0Z2K8_CUSEU</name>
<feature type="compositionally biased region" description="Low complexity" evidence="1">
    <location>
        <begin position="29"/>
        <end position="43"/>
    </location>
</feature>
<feature type="compositionally biased region" description="Polar residues" evidence="1">
    <location>
        <begin position="994"/>
        <end position="1003"/>
    </location>
</feature>
<dbReference type="CDD" id="cd22249">
    <property type="entry name" value="UDM1_RNF168_RNF169-like"/>
    <property type="match status" value="1"/>
</dbReference>
<evidence type="ECO:0000313" key="2">
    <source>
        <dbReference type="EMBL" id="CAH9084146.1"/>
    </source>
</evidence>
<keyword evidence="3" id="KW-1185">Reference proteome</keyword>
<evidence type="ECO:0000256" key="1">
    <source>
        <dbReference type="SAM" id="MobiDB-lite"/>
    </source>
</evidence>
<feature type="region of interest" description="Disordered" evidence="1">
    <location>
        <begin position="24"/>
        <end position="168"/>
    </location>
</feature>
<feature type="compositionally biased region" description="Acidic residues" evidence="1">
    <location>
        <begin position="1028"/>
        <end position="1039"/>
    </location>
</feature>
<feature type="region of interest" description="Disordered" evidence="1">
    <location>
        <begin position="1295"/>
        <end position="1323"/>
    </location>
</feature>
<feature type="compositionally biased region" description="Polar residues" evidence="1">
    <location>
        <begin position="1961"/>
        <end position="1972"/>
    </location>
</feature>
<comment type="caution">
    <text evidence="2">The sequence shown here is derived from an EMBL/GenBank/DDBJ whole genome shotgun (WGS) entry which is preliminary data.</text>
</comment>
<feature type="compositionally biased region" description="Polar residues" evidence="1">
    <location>
        <begin position="911"/>
        <end position="920"/>
    </location>
</feature>
<protein>
    <submittedName>
        <fullName evidence="2">Uncharacterized protein</fullName>
    </submittedName>
</protein>
<feature type="compositionally biased region" description="Polar residues" evidence="1">
    <location>
        <begin position="1346"/>
        <end position="1360"/>
    </location>
</feature>
<evidence type="ECO:0000313" key="3">
    <source>
        <dbReference type="Proteomes" id="UP001152484"/>
    </source>
</evidence>
<dbReference type="PANTHER" id="PTHR31780:SF10">
    <property type="entry name" value="LD36051P"/>
    <property type="match status" value="1"/>
</dbReference>
<feature type="region of interest" description="Disordered" evidence="1">
    <location>
        <begin position="665"/>
        <end position="702"/>
    </location>
</feature>
<feature type="region of interest" description="Disordered" evidence="1">
    <location>
        <begin position="198"/>
        <end position="237"/>
    </location>
</feature>
<feature type="compositionally biased region" description="Basic and acidic residues" evidence="1">
    <location>
        <begin position="680"/>
        <end position="692"/>
    </location>
</feature>
<feature type="compositionally biased region" description="Polar residues" evidence="1">
    <location>
        <begin position="2213"/>
        <end position="2256"/>
    </location>
</feature>
<feature type="region of interest" description="Disordered" evidence="1">
    <location>
        <begin position="1956"/>
        <end position="1978"/>
    </location>
</feature>
<accession>A0A9P0Z2K8</accession>
<feature type="compositionally biased region" description="Gly residues" evidence="1">
    <location>
        <begin position="95"/>
        <end position="107"/>
    </location>
</feature>
<feature type="compositionally biased region" description="Basic residues" evidence="1">
    <location>
        <begin position="1577"/>
        <end position="1589"/>
    </location>
</feature>
<feature type="region of interest" description="Disordered" evidence="1">
    <location>
        <begin position="1335"/>
        <end position="1360"/>
    </location>
</feature>
<feature type="region of interest" description="Disordered" evidence="1">
    <location>
        <begin position="1148"/>
        <end position="1169"/>
    </location>
</feature>
<feature type="region of interest" description="Disordered" evidence="1">
    <location>
        <begin position="1028"/>
        <end position="1061"/>
    </location>
</feature>
<reference evidence="2" key="1">
    <citation type="submission" date="2022-07" db="EMBL/GenBank/DDBJ databases">
        <authorList>
            <person name="Macas J."/>
            <person name="Novak P."/>
            <person name="Neumann P."/>
        </authorList>
    </citation>
    <scope>NUCLEOTIDE SEQUENCE</scope>
</reference>
<feature type="region of interest" description="Disordered" evidence="1">
    <location>
        <begin position="759"/>
        <end position="780"/>
    </location>
</feature>